<dbReference type="Proteomes" id="UP000507245">
    <property type="component" value="Unassembled WGS sequence"/>
</dbReference>
<keyword evidence="1" id="KW-0732">Signal</keyword>
<dbReference type="AlphaFoldDB" id="A0A6J5XWX4"/>
<feature type="signal peptide" evidence="1">
    <location>
        <begin position="1"/>
        <end position="25"/>
    </location>
</feature>
<dbReference type="EMBL" id="CAEKKB010000007">
    <property type="protein sequence ID" value="CAB4318400.1"/>
    <property type="molecule type" value="Genomic_DNA"/>
</dbReference>
<evidence type="ECO:0000313" key="3">
    <source>
        <dbReference type="Proteomes" id="UP000507245"/>
    </source>
</evidence>
<sequence length="152" mass="16639">MKLKQLPLITSGMVLLLLLLFPAAAFSDAQNLETSQYEWGPFDQSYYNTFAVIKPATISNEALQITPDSAGNFTLANRSGRVFFTILSCSGPIRILLAPPQPEPRDAWRLSIRRSSLTSFVSTAPLSPERAWPSSSHRISPSLKAATVNTSV</sequence>
<dbReference type="OrthoDB" id="1750934at2759"/>
<accession>A0A6J5XWX4</accession>
<protein>
    <submittedName>
        <fullName evidence="2">Uncharacterized protein</fullName>
    </submittedName>
</protein>
<evidence type="ECO:0000256" key="1">
    <source>
        <dbReference type="SAM" id="SignalP"/>
    </source>
</evidence>
<evidence type="ECO:0000313" key="2">
    <source>
        <dbReference type="EMBL" id="CAB4318400.1"/>
    </source>
</evidence>
<keyword evidence="3" id="KW-1185">Reference proteome</keyword>
<name>A0A6J5XWX4_PRUAR</name>
<organism evidence="2 3">
    <name type="scientific">Prunus armeniaca</name>
    <name type="common">Apricot</name>
    <name type="synonym">Armeniaca vulgaris</name>
    <dbReference type="NCBI Taxonomy" id="36596"/>
    <lineage>
        <taxon>Eukaryota</taxon>
        <taxon>Viridiplantae</taxon>
        <taxon>Streptophyta</taxon>
        <taxon>Embryophyta</taxon>
        <taxon>Tracheophyta</taxon>
        <taxon>Spermatophyta</taxon>
        <taxon>Magnoliopsida</taxon>
        <taxon>eudicotyledons</taxon>
        <taxon>Gunneridae</taxon>
        <taxon>Pentapetalae</taxon>
        <taxon>rosids</taxon>
        <taxon>fabids</taxon>
        <taxon>Rosales</taxon>
        <taxon>Rosaceae</taxon>
        <taxon>Amygdaloideae</taxon>
        <taxon>Amygdaleae</taxon>
        <taxon>Prunus</taxon>
    </lineage>
</organism>
<reference evidence="3" key="1">
    <citation type="journal article" date="2020" name="Genome Biol.">
        <title>Gamete binning: chromosome-level and haplotype-resolved genome assembly enabled by high-throughput single-cell sequencing of gamete genomes.</title>
        <authorList>
            <person name="Campoy J.A."/>
            <person name="Sun H."/>
            <person name="Goel M."/>
            <person name="Jiao W.-B."/>
            <person name="Folz-Donahue K."/>
            <person name="Wang N."/>
            <person name="Rubio M."/>
            <person name="Liu C."/>
            <person name="Kukat C."/>
            <person name="Ruiz D."/>
            <person name="Huettel B."/>
            <person name="Schneeberger K."/>
        </authorList>
    </citation>
    <scope>NUCLEOTIDE SEQUENCE [LARGE SCALE GENOMIC DNA]</scope>
    <source>
        <strain evidence="3">cv. Rojo Pasion</strain>
    </source>
</reference>
<gene>
    <name evidence="2" type="ORF">ORAREDHAP_LOCUS45453</name>
</gene>
<feature type="chain" id="PRO_5027028233" evidence="1">
    <location>
        <begin position="26"/>
        <end position="152"/>
    </location>
</feature>
<proteinExistence type="predicted"/>